<dbReference type="SUPFAM" id="SSF88713">
    <property type="entry name" value="Glycoside hydrolase/deacetylase"/>
    <property type="match status" value="1"/>
</dbReference>
<dbReference type="GO" id="GO:0005975">
    <property type="term" value="P:carbohydrate metabolic process"/>
    <property type="evidence" value="ECO:0007669"/>
    <property type="project" value="InterPro"/>
</dbReference>
<dbReference type="Proteomes" id="UP000783686">
    <property type="component" value="Unassembled WGS sequence"/>
</dbReference>
<comment type="caution">
    <text evidence="3">The sequence shown here is derived from an EMBL/GenBank/DDBJ whole genome shotgun (WGS) entry which is preliminary data.</text>
</comment>
<evidence type="ECO:0000313" key="3">
    <source>
        <dbReference type="EMBL" id="CAD5228416.1"/>
    </source>
</evidence>
<sequence>MFPSTTTTVAPTSPVYQHNPYNHPTYSTQRPYVATPSYDSYSTRPTYSQSSYQATRVPGYDSRYHPEYEPRNTGVSTDRSNDQSRGQSYANGQSQYDTQNQIVEASRSHQNSQSRYGGNQYSNQHSTAQQSDYRNQPNTSQQNQYHSQSAQPSHAHNYQHYPPNRHAAVDCPVDPQQCKLPDCFCSRTGLDIPGAFDVADIPQMVLLSFNGPVNDRVINRLKAIFDGKYRNPNRCRIGGTLFANHVHNNYDQTQWLLSHGVEIGLSSMSSDNMSTAYERKWYDELNGMKAALEKFSYANRSAIAGVRAPKFESSGDSQMRTLTHLGYKYDSSLLVKDGPFWPQTLDYRAPWECESTESCVRDSHVGLWEVPVVPYHWNDKSYLKLEDMAGTMTKVEDLVKALKENFEAHEEANRAPMHIVLTAGFLNMFPDAGVINALQQFISEILKKDYVYFVSTRQAIDWISQPTRLSKLHNFRPWSCRRSTMGTIQPCENPSVCTFMNTRQGGPTPHSFKVCGSCPNVYPWLDDPTGSGIGKK</sequence>
<evidence type="ECO:0000313" key="4">
    <source>
        <dbReference type="Proteomes" id="UP000614601"/>
    </source>
</evidence>
<dbReference type="PANTHER" id="PTHR45985:SF3">
    <property type="entry name" value="CHITIN DEACETYLASE-LIKE 4"/>
    <property type="match status" value="1"/>
</dbReference>
<feature type="region of interest" description="Disordered" evidence="2">
    <location>
        <begin position="1"/>
        <end position="163"/>
    </location>
</feature>
<keyword evidence="4" id="KW-1185">Reference proteome</keyword>
<evidence type="ECO:0000256" key="2">
    <source>
        <dbReference type="SAM" id="MobiDB-lite"/>
    </source>
</evidence>
<dbReference type="PANTHER" id="PTHR45985">
    <property type="match status" value="1"/>
</dbReference>
<keyword evidence="1" id="KW-0175">Coiled coil</keyword>
<feature type="compositionally biased region" description="Polar residues" evidence="2">
    <location>
        <begin position="19"/>
        <end position="30"/>
    </location>
</feature>
<proteinExistence type="predicted"/>
<feature type="compositionally biased region" description="Polar residues" evidence="2">
    <location>
        <begin position="37"/>
        <end position="54"/>
    </location>
</feature>
<gene>
    <name evidence="3" type="ORF">BOKJ2_LOCUS12667</name>
</gene>
<dbReference type="Proteomes" id="UP000614601">
    <property type="component" value="Unassembled WGS sequence"/>
</dbReference>
<evidence type="ECO:0000256" key="1">
    <source>
        <dbReference type="SAM" id="Coils"/>
    </source>
</evidence>
<dbReference type="InterPro" id="IPR011330">
    <property type="entry name" value="Glyco_hydro/deAcase_b/a-brl"/>
</dbReference>
<dbReference type="EMBL" id="CAJFDH010000006">
    <property type="protein sequence ID" value="CAD5228416.1"/>
    <property type="molecule type" value="Genomic_DNA"/>
</dbReference>
<dbReference type="InterPro" id="IPR052740">
    <property type="entry name" value="CE4"/>
</dbReference>
<organism evidence="3 4">
    <name type="scientific">Bursaphelenchus okinawaensis</name>
    <dbReference type="NCBI Taxonomy" id="465554"/>
    <lineage>
        <taxon>Eukaryota</taxon>
        <taxon>Metazoa</taxon>
        <taxon>Ecdysozoa</taxon>
        <taxon>Nematoda</taxon>
        <taxon>Chromadorea</taxon>
        <taxon>Rhabditida</taxon>
        <taxon>Tylenchina</taxon>
        <taxon>Tylenchomorpha</taxon>
        <taxon>Aphelenchoidea</taxon>
        <taxon>Aphelenchoididae</taxon>
        <taxon>Bursaphelenchus</taxon>
    </lineage>
</organism>
<dbReference type="EMBL" id="CAJFCW020000006">
    <property type="protein sequence ID" value="CAG9124446.1"/>
    <property type="molecule type" value="Genomic_DNA"/>
</dbReference>
<feature type="compositionally biased region" description="Polar residues" evidence="2">
    <location>
        <begin position="73"/>
        <end position="156"/>
    </location>
</feature>
<feature type="coiled-coil region" evidence="1">
    <location>
        <begin position="385"/>
        <end position="412"/>
    </location>
</feature>
<dbReference type="AlphaFoldDB" id="A0A811LJX0"/>
<accession>A0A811LJX0</accession>
<reference evidence="3" key="1">
    <citation type="submission" date="2020-09" db="EMBL/GenBank/DDBJ databases">
        <authorList>
            <person name="Kikuchi T."/>
        </authorList>
    </citation>
    <scope>NUCLEOTIDE SEQUENCE</scope>
    <source>
        <strain evidence="3">SH1</strain>
    </source>
</reference>
<dbReference type="OrthoDB" id="504708at2759"/>
<protein>
    <recommendedName>
        <fullName evidence="5">NodB homology domain-containing protein</fullName>
    </recommendedName>
</protein>
<evidence type="ECO:0008006" key="5">
    <source>
        <dbReference type="Google" id="ProtNLM"/>
    </source>
</evidence>
<feature type="compositionally biased region" description="Low complexity" evidence="2">
    <location>
        <begin position="1"/>
        <end position="15"/>
    </location>
</feature>
<dbReference type="Gene3D" id="3.20.20.370">
    <property type="entry name" value="Glycoside hydrolase/deacetylase"/>
    <property type="match status" value="1"/>
</dbReference>
<name>A0A811LJX0_9BILA</name>